<dbReference type="InterPro" id="IPR051086">
    <property type="entry name" value="RNase_D-like"/>
</dbReference>
<comment type="function">
    <text evidence="6">Exonuclease involved in the 3' processing of various precursor tRNAs. Initiates hydrolysis at the 3'-terminus of an RNA molecule and releases 5'-mononucleotides.</text>
</comment>
<feature type="domain" description="HRDC" evidence="7">
    <location>
        <begin position="207"/>
        <end position="286"/>
    </location>
</feature>
<evidence type="ECO:0000256" key="5">
    <source>
        <dbReference type="ARBA" id="ARBA00022839"/>
    </source>
</evidence>
<dbReference type="InterPro" id="IPR006292">
    <property type="entry name" value="RNase_D"/>
</dbReference>
<comment type="cofactor">
    <cofactor evidence="6">
        <name>a divalent metal cation</name>
        <dbReference type="ChEBI" id="CHEBI:60240"/>
    </cofactor>
</comment>
<evidence type="ECO:0000259" key="7">
    <source>
        <dbReference type="PROSITE" id="PS50967"/>
    </source>
</evidence>
<dbReference type="GO" id="GO:0005737">
    <property type="term" value="C:cytoplasm"/>
    <property type="evidence" value="ECO:0007669"/>
    <property type="project" value="UniProtKB-SubCell"/>
</dbReference>
<keyword evidence="4 6" id="KW-0378">Hydrolase</keyword>
<dbReference type="EMBL" id="CABWIF010000011">
    <property type="protein sequence ID" value="VWL93585.1"/>
    <property type="molecule type" value="Genomic_DNA"/>
</dbReference>
<dbReference type="SUPFAM" id="SSF47819">
    <property type="entry name" value="HRDC-like"/>
    <property type="match status" value="2"/>
</dbReference>
<dbReference type="PANTHER" id="PTHR47649">
    <property type="entry name" value="RIBONUCLEASE D"/>
    <property type="match status" value="1"/>
</dbReference>
<accession>A0A174F753</accession>
<keyword evidence="3 6" id="KW-0540">Nuclease</keyword>
<evidence type="ECO:0000313" key="11">
    <source>
        <dbReference type="Proteomes" id="UP000368032"/>
    </source>
</evidence>
<organism evidence="8 10">
    <name type="scientific">Collinsella aerofaciens</name>
    <dbReference type="NCBI Taxonomy" id="74426"/>
    <lineage>
        <taxon>Bacteria</taxon>
        <taxon>Bacillati</taxon>
        <taxon>Actinomycetota</taxon>
        <taxon>Coriobacteriia</taxon>
        <taxon>Coriobacteriales</taxon>
        <taxon>Coriobacteriaceae</taxon>
        <taxon>Collinsella</taxon>
    </lineage>
</organism>
<dbReference type="Pfam" id="PF00570">
    <property type="entry name" value="HRDC"/>
    <property type="match status" value="1"/>
</dbReference>
<dbReference type="RefSeq" id="WP_006234315.1">
    <property type="nucleotide sequence ID" value="NZ_CABIYU010000009.1"/>
</dbReference>
<dbReference type="GO" id="GO:0003676">
    <property type="term" value="F:nucleic acid binding"/>
    <property type="evidence" value="ECO:0007669"/>
    <property type="project" value="InterPro"/>
</dbReference>
<dbReference type="Proteomes" id="UP000095468">
    <property type="component" value="Unassembled WGS sequence"/>
</dbReference>
<dbReference type="PaxDb" id="74426-ERS852399_00572"/>
<dbReference type="InterPro" id="IPR002121">
    <property type="entry name" value="HRDC_dom"/>
</dbReference>
<keyword evidence="2 6" id="KW-0819">tRNA processing</keyword>
<dbReference type="NCBIfam" id="TIGR01388">
    <property type="entry name" value="rnd"/>
    <property type="match status" value="1"/>
</dbReference>
<keyword evidence="5 6" id="KW-0269">Exonuclease</keyword>
<sequence>MYISTHQALLDFCQRAREFDAIAVDTEFLRERTFHPRLCLVQIATPAESVAVDPLVIDDLSPLAELMADESVTKVFHACSQDMEVMLHTVGVLPRPIFDTQVAAAFLGERQQISYGALVQTFCGVSLPKTESLTDWSRRPLTDKQIEYAIDDVKYLIVAYTEMMSRLRELGRVDWVLDELRPLADESHYRADRHEAFRKVKRINSCSRHQLGIARELAAWREDRAERRNIPRKWVMSDDTLLALVKRNPVRVEEFRSIRGTDQLGERDVDGALMAIKRGASCPHDRLPLMVRGHRQISPELESVTDLMYALIRLVAERSGVATSVIASRDDLADYIEHPEQSPLREGWRFELVGSRLDDLLSGNMGLTVKDGKIELL</sequence>
<reference evidence="9 11" key="2">
    <citation type="submission" date="2019-10" db="EMBL/GenBank/DDBJ databases">
        <authorList>
            <person name="Wolf R A."/>
        </authorList>
    </citation>
    <scope>NUCLEOTIDE SEQUENCE [LARGE SCALE GENOMIC DNA]</scope>
    <source>
        <strain evidence="9">Collinsella_aerofaciens_DSM_13712</strain>
    </source>
</reference>
<dbReference type="GO" id="GO:0033890">
    <property type="term" value="F:ribonuclease D activity"/>
    <property type="evidence" value="ECO:0007669"/>
    <property type="project" value="UniProtKB-UniRule"/>
</dbReference>
<evidence type="ECO:0000256" key="1">
    <source>
        <dbReference type="ARBA" id="ARBA00022490"/>
    </source>
</evidence>
<dbReference type="InterPro" id="IPR036397">
    <property type="entry name" value="RNaseH_sf"/>
</dbReference>
<evidence type="ECO:0000256" key="6">
    <source>
        <dbReference type="HAMAP-Rule" id="MF_01899"/>
    </source>
</evidence>
<dbReference type="Pfam" id="PF01612">
    <property type="entry name" value="DNA_pol_A_exo1"/>
    <property type="match status" value="1"/>
</dbReference>
<dbReference type="SUPFAM" id="SSF53098">
    <property type="entry name" value="Ribonuclease H-like"/>
    <property type="match status" value="1"/>
</dbReference>
<dbReference type="InterPro" id="IPR002562">
    <property type="entry name" value="3'-5'_exonuclease_dom"/>
</dbReference>
<dbReference type="GO" id="GO:0008408">
    <property type="term" value="F:3'-5' exonuclease activity"/>
    <property type="evidence" value="ECO:0007669"/>
    <property type="project" value="InterPro"/>
</dbReference>
<dbReference type="InterPro" id="IPR012337">
    <property type="entry name" value="RNaseH-like_sf"/>
</dbReference>
<reference evidence="8 10" key="1">
    <citation type="submission" date="2015-09" db="EMBL/GenBank/DDBJ databases">
        <authorList>
            <consortium name="Pathogen Informatics"/>
        </authorList>
    </citation>
    <scope>NUCLEOTIDE SEQUENCE [LARGE SCALE GENOMIC DNA]</scope>
    <source>
        <strain evidence="8 10">2789STDY5608823</strain>
    </source>
</reference>
<dbReference type="Proteomes" id="UP000368032">
    <property type="component" value="Unassembled WGS sequence"/>
</dbReference>
<dbReference type="GO" id="GO:0000166">
    <property type="term" value="F:nucleotide binding"/>
    <property type="evidence" value="ECO:0007669"/>
    <property type="project" value="InterPro"/>
</dbReference>
<dbReference type="CDD" id="cd06142">
    <property type="entry name" value="RNaseD_exo"/>
    <property type="match status" value="1"/>
</dbReference>
<dbReference type="InterPro" id="IPR010997">
    <property type="entry name" value="HRDC-like_sf"/>
</dbReference>
<evidence type="ECO:0000256" key="2">
    <source>
        <dbReference type="ARBA" id="ARBA00022694"/>
    </source>
</evidence>
<dbReference type="HAMAP" id="MF_01899">
    <property type="entry name" value="RNase_D"/>
    <property type="match status" value="1"/>
</dbReference>
<dbReference type="GO" id="GO:0042780">
    <property type="term" value="P:tRNA 3'-end processing"/>
    <property type="evidence" value="ECO:0007669"/>
    <property type="project" value="UniProtKB-UniRule"/>
</dbReference>
<evidence type="ECO:0000256" key="4">
    <source>
        <dbReference type="ARBA" id="ARBA00022801"/>
    </source>
</evidence>
<dbReference type="PROSITE" id="PS50967">
    <property type="entry name" value="HRDC"/>
    <property type="match status" value="1"/>
</dbReference>
<dbReference type="Gene3D" id="3.30.420.10">
    <property type="entry name" value="Ribonuclease H-like superfamily/Ribonuclease H"/>
    <property type="match status" value="1"/>
</dbReference>
<dbReference type="EMBL" id="CYYP01000015">
    <property type="protein sequence ID" value="CUO46093.1"/>
    <property type="molecule type" value="Genomic_DNA"/>
</dbReference>
<evidence type="ECO:0000256" key="3">
    <source>
        <dbReference type="ARBA" id="ARBA00022722"/>
    </source>
</evidence>
<gene>
    <name evidence="6 8" type="primary">rnd</name>
    <name evidence="9" type="ORF">CKJAJONC_00153</name>
    <name evidence="8" type="ORF">ERS852381_01629</name>
</gene>
<dbReference type="SMART" id="SM00341">
    <property type="entry name" value="HRDC"/>
    <property type="match status" value="1"/>
</dbReference>
<evidence type="ECO:0000313" key="9">
    <source>
        <dbReference type="EMBL" id="VWL93585.1"/>
    </source>
</evidence>
<dbReference type="STRING" id="74426.ERS852399_00572"/>
<dbReference type="InterPro" id="IPR044876">
    <property type="entry name" value="HRDC_dom_sf"/>
</dbReference>
<comment type="subcellular location">
    <subcellularLocation>
        <location evidence="6">Cytoplasm</location>
    </subcellularLocation>
</comment>
<dbReference type="SMART" id="SM00474">
    <property type="entry name" value="35EXOc"/>
    <property type="match status" value="1"/>
</dbReference>
<dbReference type="AlphaFoldDB" id="A0A174F753"/>
<comment type="similarity">
    <text evidence="6">Belongs to the RNase D family.</text>
</comment>
<proteinExistence type="inferred from homology"/>
<comment type="catalytic activity">
    <reaction evidence="6">
        <text>Exonucleolytic cleavage that removes extra residues from the 3'-terminus of tRNA to produce 5'-mononucleotides.</text>
        <dbReference type="EC" id="3.1.13.5"/>
    </reaction>
</comment>
<keyword evidence="1 6" id="KW-0963">Cytoplasm</keyword>
<name>A0A174F753_9ACTN</name>
<evidence type="ECO:0000313" key="10">
    <source>
        <dbReference type="Proteomes" id="UP000095468"/>
    </source>
</evidence>
<dbReference type="GeneID" id="92848959"/>
<protein>
    <recommendedName>
        <fullName evidence="6">Ribonuclease D</fullName>
        <shortName evidence="6">RNase D</shortName>
        <ecNumber evidence="6">3.1.13.5</ecNumber>
    </recommendedName>
</protein>
<dbReference type="EC" id="3.1.13.5" evidence="6"/>
<evidence type="ECO:0000313" key="8">
    <source>
        <dbReference type="EMBL" id="CUO46093.1"/>
    </source>
</evidence>
<dbReference type="Gene3D" id="1.10.150.80">
    <property type="entry name" value="HRDC domain"/>
    <property type="match status" value="1"/>
</dbReference>
<dbReference type="PANTHER" id="PTHR47649:SF1">
    <property type="entry name" value="RIBONUCLEASE D"/>
    <property type="match status" value="1"/>
</dbReference>